<evidence type="ECO:0008006" key="5">
    <source>
        <dbReference type="Google" id="ProtNLM"/>
    </source>
</evidence>
<proteinExistence type="predicted"/>
<feature type="transmembrane region" description="Helical" evidence="2">
    <location>
        <begin position="31"/>
        <end position="50"/>
    </location>
</feature>
<feature type="transmembrane region" description="Helical" evidence="2">
    <location>
        <begin position="92"/>
        <end position="114"/>
    </location>
</feature>
<feature type="region of interest" description="Disordered" evidence="1">
    <location>
        <begin position="410"/>
        <end position="438"/>
    </location>
</feature>
<reference evidence="3 4" key="1">
    <citation type="submission" date="2016-01" db="EMBL/GenBank/DDBJ databases">
        <title>Streptomyces amritsarensis strain MTCC 11845 genome sequencing and assembly.</title>
        <authorList>
            <person name="Sharma D."/>
            <person name="Nair G.R."/>
            <person name="Kaur G."/>
            <person name="Manhas R.K."/>
            <person name="Mayilraj S."/>
        </authorList>
    </citation>
    <scope>NUCLEOTIDE SEQUENCE [LARGE SCALE GENOMIC DNA]</scope>
    <source>
        <strain evidence="3 4">MTCC 11845</strain>
    </source>
</reference>
<comment type="caution">
    <text evidence="3">The sequence shown here is derived from an EMBL/GenBank/DDBJ whole genome shotgun (WGS) entry which is preliminary data.</text>
</comment>
<gene>
    <name evidence="3" type="ORF">AVW11_16040</name>
</gene>
<dbReference type="EMBL" id="MQUR01000032">
    <property type="protein sequence ID" value="OLZ66109.1"/>
    <property type="molecule type" value="Genomic_DNA"/>
</dbReference>
<sequence>MADGDSVQWQWLGGDATVWPDKAWMRRTTGFFVVVGLLATSCPLFRIGIADSGSALTYGGRIAGFTIVFVAVVVLIAAAAAVDFWETRRWRYSGVVVLLGVVIALLCGISLLLLQIGENFTLYTVIGIALVVWASIALFELIKSRAGKGLSIPKNIAIGVIISTVLAAANLAYSQIYVPYVTTPLIQTGAAFKESNIDKRTGKLYMTVHMYVRNAGQVPVYVLGSTYWIRGEPAKSKPVDKESRSELIYDGEFVRPDGHVLNPGEEVAQDAVIEVKDPAPGKFEAITAQSEVYVIRKDRMRMTGNYERARVVGKSLKESLEEGDPPNPQYRFRTGISNSSEILNATRGPQCVTVWRLGGKKPLVLVDVSPPDKRIRFDLERPPLDQRATERYGLTQVRGAMAQTPYPGLLEKAAADKGAAPTPTPTPTPPPRPQLPAL</sequence>
<keyword evidence="2" id="KW-0472">Membrane</keyword>
<keyword evidence="2" id="KW-1133">Transmembrane helix</keyword>
<organism evidence="3 4">
    <name type="scientific">Streptomyces amritsarensis</name>
    <dbReference type="NCBI Taxonomy" id="681158"/>
    <lineage>
        <taxon>Bacteria</taxon>
        <taxon>Bacillati</taxon>
        <taxon>Actinomycetota</taxon>
        <taxon>Actinomycetes</taxon>
        <taxon>Kitasatosporales</taxon>
        <taxon>Streptomycetaceae</taxon>
        <taxon>Streptomyces</taxon>
    </lineage>
</organism>
<feature type="transmembrane region" description="Helical" evidence="2">
    <location>
        <begin position="62"/>
        <end position="85"/>
    </location>
</feature>
<feature type="transmembrane region" description="Helical" evidence="2">
    <location>
        <begin position="120"/>
        <end position="142"/>
    </location>
</feature>
<feature type="compositionally biased region" description="Pro residues" evidence="1">
    <location>
        <begin position="422"/>
        <end position="438"/>
    </location>
</feature>
<name>A0ABX3G1Z8_9ACTN</name>
<dbReference type="Proteomes" id="UP000187151">
    <property type="component" value="Unassembled WGS sequence"/>
</dbReference>
<accession>A0ABX3G1Z8</accession>
<keyword evidence="4" id="KW-1185">Reference proteome</keyword>
<evidence type="ECO:0000313" key="3">
    <source>
        <dbReference type="EMBL" id="OLZ66109.1"/>
    </source>
</evidence>
<evidence type="ECO:0000313" key="4">
    <source>
        <dbReference type="Proteomes" id="UP000187151"/>
    </source>
</evidence>
<keyword evidence="2" id="KW-0812">Transmembrane</keyword>
<protein>
    <recommendedName>
        <fullName evidence="5">Integral membrane protein</fullName>
    </recommendedName>
</protein>
<feature type="transmembrane region" description="Helical" evidence="2">
    <location>
        <begin position="154"/>
        <end position="173"/>
    </location>
</feature>
<evidence type="ECO:0000256" key="1">
    <source>
        <dbReference type="SAM" id="MobiDB-lite"/>
    </source>
</evidence>
<evidence type="ECO:0000256" key="2">
    <source>
        <dbReference type="SAM" id="Phobius"/>
    </source>
</evidence>